<dbReference type="AlphaFoldDB" id="A0A3G3BKE6"/>
<evidence type="ECO:0000313" key="9">
    <source>
        <dbReference type="EMBL" id="AYP64696.1"/>
    </source>
</evidence>
<feature type="signal peptide" evidence="5">
    <location>
        <begin position="1"/>
        <end position="20"/>
    </location>
</feature>
<dbReference type="VEuPathDB" id="FungiDB:PITG_22870"/>
<evidence type="ECO:0000256" key="2">
    <source>
        <dbReference type="ARBA" id="ARBA00010400"/>
    </source>
</evidence>
<evidence type="ECO:0000256" key="5">
    <source>
        <dbReference type="RuleBase" id="RU367124"/>
    </source>
</evidence>
<evidence type="ECO:0000256" key="1">
    <source>
        <dbReference type="ARBA" id="ARBA00004613"/>
    </source>
</evidence>
<keyword evidence="4 5" id="KW-0732">Signal</keyword>
<comment type="domain">
    <text evidence="5">The RxLR-dEER motif acts to carry the protein into the host cell cytoplasm through binding to cell surface phosphatidylinositol-3-phosphate.</text>
</comment>
<evidence type="ECO:0000313" key="8">
    <source>
        <dbReference type="EMBL" id="AYP64695.1"/>
    </source>
</evidence>
<dbReference type="EMBL" id="MG976592">
    <property type="protein sequence ID" value="AYP64695.1"/>
    <property type="molecule type" value="Genomic_DNA"/>
</dbReference>
<evidence type="ECO:0000313" key="10">
    <source>
        <dbReference type="EMBL" id="AYP64697.1"/>
    </source>
</evidence>
<evidence type="ECO:0000313" key="6">
    <source>
        <dbReference type="EMBL" id="AYP64693.1"/>
    </source>
</evidence>
<protein>
    <recommendedName>
        <fullName evidence="5">RxLR effector protein</fullName>
    </recommendedName>
</protein>
<sequence length="116" mass="12953">MRLAYIFAVMMAGALPYCNALHAAPGAKALNKIKTFPDFAAPSPKDGNRLLRRVDNGEFEIEEERGFSLKDTLKKLNPIKAAVKAKDKAKEVTEKITDADWKKLVEHLKIKGDKRS</sequence>
<reference evidence="7" key="1">
    <citation type="submission" date="2018-02" db="EMBL/GenBank/DDBJ databases">
        <title>Diversity of RXLR effector genes in Phytophthora infestans isolates from Egypt.</title>
        <authorList>
            <person name="El-Ganainy S.M."/>
            <person name="Ahmed Y.M."/>
            <person name="Soliman M.S."/>
            <person name="Squires J.N."/>
            <person name="Cooke D.E."/>
        </authorList>
    </citation>
    <scope>NUCLEOTIDE SEQUENCE</scope>
    <source>
        <strain evidence="6">EG-006</strain>
        <strain evidence="7">EG-011</strain>
        <strain evidence="8">EG-039</strain>
        <strain evidence="9">EG-040</strain>
        <strain evidence="10">EG-075</strain>
    </source>
</reference>
<keyword evidence="3 5" id="KW-0964">Secreted</keyword>
<evidence type="ECO:0000256" key="3">
    <source>
        <dbReference type="ARBA" id="ARBA00022525"/>
    </source>
</evidence>
<dbReference type="Pfam" id="PF16810">
    <property type="entry name" value="RXLR"/>
    <property type="match status" value="1"/>
</dbReference>
<comment type="similarity">
    <text evidence="2 5">Belongs to the RxLR effector family.</text>
</comment>
<evidence type="ECO:0000256" key="4">
    <source>
        <dbReference type="ARBA" id="ARBA00022729"/>
    </source>
</evidence>
<gene>
    <name evidence="7" type="primary">avr2</name>
</gene>
<dbReference type="EMBL" id="MG976590">
    <property type="protein sequence ID" value="AYP64693.1"/>
    <property type="molecule type" value="Genomic_DNA"/>
</dbReference>
<dbReference type="InterPro" id="IPR031825">
    <property type="entry name" value="RXLR"/>
</dbReference>
<name>A0A3G3BKE6_PHYIN</name>
<proteinExistence type="inferred from homology"/>
<feature type="chain" id="PRO_5044947986" description="RxLR effector protein" evidence="5">
    <location>
        <begin position="21"/>
        <end position="116"/>
    </location>
</feature>
<organism evidence="7">
    <name type="scientific">Phytophthora infestans</name>
    <name type="common">Potato late blight agent</name>
    <name type="synonym">Botrytis infestans</name>
    <dbReference type="NCBI Taxonomy" id="4787"/>
    <lineage>
        <taxon>Eukaryota</taxon>
        <taxon>Sar</taxon>
        <taxon>Stramenopiles</taxon>
        <taxon>Oomycota</taxon>
        <taxon>Peronosporomycetes</taxon>
        <taxon>Peronosporales</taxon>
        <taxon>Peronosporaceae</taxon>
        <taxon>Phytophthora</taxon>
    </lineage>
</organism>
<dbReference type="EMBL" id="MG976591">
    <property type="protein sequence ID" value="AYP64694.1"/>
    <property type="molecule type" value="Genomic_DNA"/>
</dbReference>
<evidence type="ECO:0000313" key="7">
    <source>
        <dbReference type="EMBL" id="AYP64694.1"/>
    </source>
</evidence>
<dbReference type="EMBL" id="MG976593">
    <property type="protein sequence ID" value="AYP64696.1"/>
    <property type="molecule type" value="Genomic_DNA"/>
</dbReference>
<dbReference type="OMA" id="PYCNALH"/>
<comment type="function">
    <text evidence="5">Effector that suppresses plant defense responses during pathogen infection.</text>
</comment>
<accession>A0A3G3BKE6</accession>
<dbReference type="EMBL" id="MG976594">
    <property type="protein sequence ID" value="AYP64697.1"/>
    <property type="molecule type" value="Genomic_DNA"/>
</dbReference>
<comment type="subcellular location">
    <subcellularLocation>
        <location evidence="1 5">Secreted</location>
    </subcellularLocation>
</comment>